<dbReference type="Gene3D" id="3.30.1370.210">
    <property type="match status" value="1"/>
</dbReference>
<feature type="region of interest" description="Disordered" evidence="1">
    <location>
        <begin position="153"/>
        <end position="227"/>
    </location>
</feature>
<name>K1R2C2_MAGGI</name>
<evidence type="ECO:0000313" key="3">
    <source>
        <dbReference type="EMBL" id="EKC27916.1"/>
    </source>
</evidence>
<dbReference type="Pfam" id="PF14608">
    <property type="entry name" value="zf-CCCH_2"/>
    <property type="match status" value="2"/>
</dbReference>
<dbReference type="PROSITE" id="PS50103">
    <property type="entry name" value="ZF_C3H1"/>
    <property type="match status" value="2"/>
</dbReference>
<feature type="compositionally biased region" description="Low complexity" evidence="1">
    <location>
        <begin position="799"/>
        <end position="811"/>
    </location>
</feature>
<feature type="compositionally biased region" description="Basic residues" evidence="1">
    <location>
        <begin position="208"/>
        <end position="226"/>
    </location>
</feature>
<sequence>METVRLPSPVQKWFGHQLEIRGIDSVIYSRHIIHLLQQDEDEIQDYVDLFFDSKAEKKHQCKAARYDKKKVKNSEERKKSAAIECLQAVSDEDNDIETLVEELCHKLKNLEQHDEGNATNSQVAITSSSESDSSSSELENPAERYYAAFPALHGKDQNSTPNESQSVWKNNPITKPKADQTGEIEAESSQEELHPKHNQQEQLSPKTLNRKKKKQTVKKLHAKRTPSRKDDSCYRVCRFLSLPNGSLNIENPATQAHSLQDQELCSQVETMLKEMLLQKEEQALKMPSPEARMRKPLFVGDTAWENSPEGTDGSVSPELQEDDSWYTQPIDILFTSEEPRQRLYKRNNSSSASPYQQRSGSISPISPNDSLNQQSLNESLKESQFLFPYSSSDTSETKNCFPPDATFSLFNQSEPKAIPSQNSDLNPDMSGFPVLSPFDNLPQAAPSSEREERYRANSFTENISNSLSLTTVSDLEDINKGVDDLDFDINLTSPDNLLDHQYMEQFMNTANDQEVYYWDNNLQSFDGFLPWTMATTWPSKVLVDDLMPVVSWEERYEGYSADFYNHLKLGKIWQVWDVNYQKITGAYCSPWKNLLQTCWSDHGLFGMSNHWNPDTHTQQADIWGNYGICSESTSWGDYGKLKDSYQQSWLDEGPGTLETPDDRILQEDPCNPLVMVDVDQDSMVCQLENQNSELIPQIQFDLVSETGSEYDNVLSDGENDQLSNSEEEQSYCRSVSYGDFQTMWSMVEHSTPKKFNLSQSFELVPSERSAFVDVVPKKIHHVQSEPNLVTQERDSLSASVNKSRSCKSDSSSPEEHLYFSQKTHFQPIQSPVAQYTGSTYNLRDLFGGYAPSKTPYQKFQKNTYDEADDDEEELFVPMFKIRKDQDKYIQTSESLDNCAEDKDSIEYYKNQADFQELENGGQVFDLFGYVDNLTECLESTPQNLLDCVNNYVDSGYEDIDQPVQDREEAERSGFYGVGIFEKKNRDPWSIENFQTKSNRSCGEGFSIGGNWQSKISAPVNENTLKPSDESKHGSCSCGKVADFENWEENTSKIACVCKPPVHRWVIQEAWGLNPGSGGEMEAATKHSIWSSGYEDGAFSEMFYYPGQDEESVSEQFNMEGNSSSKVEEHSEENELNLFEYNQDLVSDENEGNCRMGSEKISDQPNSYQAEFDPYGQSFMEMTSYFRDDISDASKARPDQQCVGQLGKENHPPSKNESDIVKVKLVIKKGKKKQDFENLDTHPPLFKPMPVSAVYSCELEHAWMNNMEVEYLFPQSSSSKGKKKPCTFFLEGNCRRTDCKFAHDLSHITCRFWEEGDCFKGELCPFLHGYSPYKRHVSERKESKQFHLEAEDFPNLTKSESKKDRAKKDKYHKLNKYKASKTQLRTQINKKIQKNNGIQESTASLSKKLKQKGSQ</sequence>
<accession>K1R2C2</accession>
<evidence type="ECO:0000259" key="2">
    <source>
        <dbReference type="PROSITE" id="PS50103"/>
    </source>
</evidence>
<feature type="region of interest" description="Disordered" evidence="1">
    <location>
        <begin position="302"/>
        <end position="322"/>
    </location>
</feature>
<feature type="region of interest" description="Disordered" evidence="1">
    <location>
        <begin position="115"/>
        <end position="140"/>
    </location>
</feature>
<feature type="domain" description="C3H1-type" evidence="2">
    <location>
        <begin position="1308"/>
        <end position="1330"/>
    </location>
</feature>
<feature type="compositionally biased region" description="Polar residues" evidence="1">
    <location>
        <begin position="117"/>
        <end position="126"/>
    </location>
</feature>
<feature type="compositionally biased region" description="Basic residues" evidence="1">
    <location>
        <begin position="1367"/>
        <end position="1378"/>
    </location>
</feature>
<protein>
    <recommendedName>
        <fullName evidence="2">C3H1-type domain-containing protein</fullName>
    </recommendedName>
</protein>
<proteinExistence type="predicted"/>
<dbReference type="PANTHER" id="PTHR17611:SF3">
    <property type="entry name" value="DNA SEGMENT, CHR 5, ERATO DOI 579, EXPRESSED"/>
    <property type="match status" value="1"/>
</dbReference>
<dbReference type="HOGENOM" id="CLU_253478_0_0_1"/>
<feature type="region of interest" description="Disordered" evidence="1">
    <location>
        <begin position="785"/>
        <end position="814"/>
    </location>
</feature>
<dbReference type="GO" id="GO:0046872">
    <property type="term" value="F:metal ion binding"/>
    <property type="evidence" value="ECO:0007669"/>
    <property type="project" value="InterPro"/>
</dbReference>
<dbReference type="Pfam" id="PF15376">
    <property type="entry name" value="DUF4603"/>
    <property type="match status" value="1"/>
</dbReference>
<dbReference type="InParanoid" id="K1R2C2"/>
<evidence type="ECO:0000256" key="1">
    <source>
        <dbReference type="SAM" id="MobiDB-lite"/>
    </source>
</evidence>
<feature type="compositionally biased region" description="Low complexity" evidence="1">
    <location>
        <begin position="127"/>
        <end position="137"/>
    </location>
</feature>
<dbReference type="InterPro" id="IPR027871">
    <property type="entry name" value="DUF4603"/>
</dbReference>
<feature type="compositionally biased region" description="Polar residues" evidence="1">
    <location>
        <begin position="1379"/>
        <end position="1402"/>
    </location>
</feature>
<gene>
    <name evidence="3" type="ORF">CGI_10011359</name>
</gene>
<dbReference type="PANTHER" id="PTHR17611">
    <property type="entry name" value="DNA SEGMENT, CHR 5, ERATO DOI 579, EXPRESSED"/>
    <property type="match status" value="1"/>
</dbReference>
<dbReference type="EMBL" id="JH818763">
    <property type="protein sequence ID" value="EKC27916.1"/>
    <property type="molecule type" value="Genomic_DNA"/>
</dbReference>
<feature type="region of interest" description="Disordered" evidence="1">
    <location>
        <begin position="346"/>
        <end position="373"/>
    </location>
</feature>
<organism evidence="3">
    <name type="scientific">Magallana gigas</name>
    <name type="common">Pacific oyster</name>
    <name type="synonym">Crassostrea gigas</name>
    <dbReference type="NCBI Taxonomy" id="29159"/>
    <lineage>
        <taxon>Eukaryota</taxon>
        <taxon>Metazoa</taxon>
        <taxon>Spiralia</taxon>
        <taxon>Lophotrochozoa</taxon>
        <taxon>Mollusca</taxon>
        <taxon>Bivalvia</taxon>
        <taxon>Autobranchia</taxon>
        <taxon>Pteriomorphia</taxon>
        <taxon>Ostreida</taxon>
        <taxon>Ostreoidea</taxon>
        <taxon>Ostreidae</taxon>
        <taxon>Magallana</taxon>
    </lineage>
</organism>
<feature type="compositionally biased region" description="Polar residues" evidence="1">
    <location>
        <begin position="157"/>
        <end position="173"/>
    </location>
</feature>
<feature type="region of interest" description="Disordered" evidence="1">
    <location>
        <begin position="1356"/>
        <end position="1414"/>
    </location>
</feature>
<reference evidence="3" key="1">
    <citation type="journal article" date="2012" name="Nature">
        <title>The oyster genome reveals stress adaptation and complexity of shell formation.</title>
        <authorList>
            <person name="Zhang G."/>
            <person name="Fang X."/>
            <person name="Guo X."/>
            <person name="Li L."/>
            <person name="Luo R."/>
            <person name="Xu F."/>
            <person name="Yang P."/>
            <person name="Zhang L."/>
            <person name="Wang X."/>
            <person name="Qi H."/>
            <person name="Xiong Z."/>
            <person name="Que H."/>
            <person name="Xie Y."/>
            <person name="Holland P.W."/>
            <person name="Paps J."/>
            <person name="Zhu Y."/>
            <person name="Wu F."/>
            <person name="Chen Y."/>
            <person name="Wang J."/>
            <person name="Peng C."/>
            <person name="Meng J."/>
            <person name="Yang L."/>
            <person name="Liu J."/>
            <person name="Wen B."/>
            <person name="Zhang N."/>
            <person name="Huang Z."/>
            <person name="Zhu Q."/>
            <person name="Feng Y."/>
            <person name="Mount A."/>
            <person name="Hedgecock D."/>
            <person name="Xu Z."/>
            <person name="Liu Y."/>
            <person name="Domazet-Loso T."/>
            <person name="Du Y."/>
            <person name="Sun X."/>
            <person name="Zhang S."/>
            <person name="Liu B."/>
            <person name="Cheng P."/>
            <person name="Jiang X."/>
            <person name="Li J."/>
            <person name="Fan D."/>
            <person name="Wang W."/>
            <person name="Fu W."/>
            <person name="Wang T."/>
            <person name="Wang B."/>
            <person name="Zhang J."/>
            <person name="Peng Z."/>
            <person name="Li Y."/>
            <person name="Li N."/>
            <person name="Wang J."/>
            <person name="Chen M."/>
            <person name="He Y."/>
            <person name="Tan F."/>
            <person name="Song X."/>
            <person name="Zheng Q."/>
            <person name="Huang R."/>
            <person name="Yang H."/>
            <person name="Du X."/>
            <person name="Chen L."/>
            <person name="Yang M."/>
            <person name="Gaffney P.M."/>
            <person name="Wang S."/>
            <person name="Luo L."/>
            <person name="She Z."/>
            <person name="Ming Y."/>
            <person name="Huang W."/>
            <person name="Zhang S."/>
            <person name="Huang B."/>
            <person name="Zhang Y."/>
            <person name="Qu T."/>
            <person name="Ni P."/>
            <person name="Miao G."/>
            <person name="Wang J."/>
            <person name="Wang Q."/>
            <person name="Steinberg C.E."/>
            <person name="Wang H."/>
            <person name="Li N."/>
            <person name="Qian L."/>
            <person name="Zhang G."/>
            <person name="Li Y."/>
            <person name="Yang H."/>
            <person name="Liu X."/>
            <person name="Wang J."/>
            <person name="Yin Y."/>
            <person name="Wang J."/>
        </authorList>
    </citation>
    <scope>NUCLEOTIDE SEQUENCE [LARGE SCALE GENOMIC DNA]</scope>
    <source>
        <strain evidence="3">05x7-T-G4-1.051#20</strain>
    </source>
</reference>
<feature type="domain" description="C3H1-type" evidence="2">
    <location>
        <begin position="1279"/>
        <end position="1305"/>
    </location>
</feature>
<dbReference type="InterPro" id="IPR000571">
    <property type="entry name" value="Znf_CCCH"/>
</dbReference>
<dbReference type="SMART" id="SM00356">
    <property type="entry name" value="ZnF_C3H1"/>
    <property type="match status" value="2"/>
</dbReference>